<reference evidence="3" key="2">
    <citation type="submission" date="2019-10" db="EMBL/GenBank/DDBJ databases">
        <title>A de novo genome assembly of a pear dwarfing rootstock.</title>
        <authorList>
            <person name="Wang F."/>
            <person name="Wang J."/>
            <person name="Li S."/>
            <person name="Zhang Y."/>
            <person name="Fang M."/>
            <person name="Ma L."/>
            <person name="Zhao Y."/>
            <person name="Jiang S."/>
        </authorList>
    </citation>
    <scope>NUCLEOTIDE SEQUENCE [LARGE SCALE GENOMIC DNA]</scope>
</reference>
<reference evidence="2 3" key="3">
    <citation type="submission" date="2019-11" db="EMBL/GenBank/DDBJ databases">
        <title>A de novo genome assembly of a pear dwarfing rootstock.</title>
        <authorList>
            <person name="Wang F."/>
            <person name="Wang J."/>
            <person name="Li S."/>
            <person name="Zhang Y."/>
            <person name="Fang M."/>
            <person name="Ma L."/>
            <person name="Zhao Y."/>
            <person name="Jiang S."/>
        </authorList>
    </citation>
    <scope>NUCLEOTIDE SEQUENCE [LARGE SCALE GENOMIC DNA]</scope>
    <source>
        <strain evidence="2">S2</strain>
        <tissue evidence="2">Leaf</tissue>
    </source>
</reference>
<protein>
    <submittedName>
        <fullName evidence="2">Uncharacterized protein</fullName>
    </submittedName>
</protein>
<feature type="region of interest" description="Disordered" evidence="1">
    <location>
        <begin position="26"/>
        <end position="89"/>
    </location>
</feature>
<feature type="region of interest" description="Disordered" evidence="1">
    <location>
        <begin position="142"/>
        <end position="201"/>
    </location>
</feature>
<comment type="caution">
    <text evidence="2">The sequence shown here is derived from an EMBL/GenBank/DDBJ whole genome shotgun (WGS) entry which is preliminary data.</text>
</comment>
<evidence type="ECO:0000256" key="1">
    <source>
        <dbReference type="SAM" id="MobiDB-lite"/>
    </source>
</evidence>
<feature type="compositionally biased region" description="Basic and acidic residues" evidence="1">
    <location>
        <begin position="159"/>
        <end position="169"/>
    </location>
</feature>
<dbReference type="EMBL" id="SMOL01000553">
    <property type="protein sequence ID" value="KAB2608000.1"/>
    <property type="molecule type" value="Genomic_DNA"/>
</dbReference>
<dbReference type="AlphaFoldDB" id="A0A5N5G2S8"/>
<gene>
    <name evidence="2" type="ORF">D8674_011168</name>
</gene>
<accession>A0A5N5G2S8</accession>
<keyword evidence="3" id="KW-1185">Reference proteome</keyword>
<dbReference type="Proteomes" id="UP000327157">
    <property type="component" value="Chromosome 14"/>
</dbReference>
<feature type="compositionally biased region" description="Acidic residues" evidence="1">
    <location>
        <begin position="33"/>
        <end position="69"/>
    </location>
</feature>
<evidence type="ECO:0000313" key="3">
    <source>
        <dbReference type="Proteomes" id="UP000327157"/>
    </source>
</evidence>
<feature type="compositionally biased region" description="Acidic residues" evidence="1">
    <location>
        <begin position="170"/>
        <end position="201"/>
    </location>
</feature>
<name>A0A5N5G2S8_9ROSA</name>
<evidence type="ECO:0000313" key="2">
    <source>
        <dbReference type="EMBL" id="KAB2608000.1"/>
    </source>
</evidence>
<organism evidence="2 3">
    <name type="scientific">Pyrus ussuriensis x Pyrus communis</name>
    <dbReference type="NCBI Taxonomy" id="2448454"/>
    <lineage>
        <taxon>Eukaryota</taxon>
        <taxon>Viridiplantae</taxon>
        <taxon>Streptophyta</taxon>
        <taxon>Embryophyta</taxon>
        <taxon>Tracheophyta</taxon>
        <taxon>Spermatophyta</taxon>
        <taxon>Magnoliopsida</taxon>
        <taxon>eudicotyledons</taxon>
        <taxon>Gunneridae</taxon>
        <taxon>Pentapetalae</taxon>
        <taxon>rosids</taxon>
        <taxon>fabids</taxon>
        <taxon>Rosales</taxon>
        <taxon>Rosaceae</taxon>
        <taxon>Amygdaloideae</taxon>
        <taxon>Maleae</taxon>
        <taxon>Pyrus</taxon>
    </lineage>
</organism>
<reference evidence="2 3" key="1">
    <citation type="submission" date="2019-09" db="EMBL/GenBank/DDBJ databases">
        <authorList>
            <person name="Ou C."/>
        </authorList>
    </citation>
    <scope>NUCLEOTIDE SEQUENCE [LARGE SCALE GENOMIC DNA]</scope>
    <source>
        <strain evidence="2">S2</strain>
        <tissue evidence="2">Leaf</tissue>
    </source>
</reference>
<sequence>MDTSTLWGALTTWRSTRAFRSSSSTFCRGWDDMSGDDEDDGSSDDRDDESNDDGDDEIHDVVDEDGQGDNEDKERSGVGPARSAKVGMTGPVMTEMACLVTKGMTTEMTMEMMRLMMWPMRMGRVIVRTTRTTRAFKSWSSTLCRGWDDGSGDDGDDGSCDKGDDRSSDDGDDKSDDDGDDKIDDVADEDGQGDSEDGEMK</sequence>
<proteinExistence type="predicted"/>